<organism evidence="2">
    <name type="scientific">Candidatus Heimdallarchaeum aukensis</name>
    <dbReference type="NCBI Taxonomy" id="2876573"/>
    <lineage>
        <taxon>Archaea</taxon>
        <taxon>Promethearchaeati</taxon>
        <taxon>Candidatus Heimdallarchaeota</taxon>
        <taxon>Candidatus Heimdallarchaeia (ex Rinke et al. 2021) (nom. nud.)</taxon>
        <taxon>Candidatus Heimdallarchaeales</taxon>
        <taxon>Candidatus Heimdallarchaeaceae</taxon>
        <taxon>Candidatus Heimdallarchaeum</taxon>
    </lineage>
</organism>
<dbReference type="Proteomes" id="UP001201020">
    <property type="component" value="Chromosome"/>
</dbReference>
<feature type="transmembrane region" description="Helical" evidence="1">
    <location>
        <begin position="272"/>
        <end position="298"/>
    </location>
</feature>
<evidence type="ECO:0000256" key="1">
    <source>
        <dbReference type="SAM" id="Phobius"/>
    </source>
</evidence>
<feature type="transmembrane region" description="Helical" evidence="1">
    <location>
        <begin position="424"/>
        <end position="445"/>
    </location>
</feature>
<dbReference type="AlphaFoldDB" id="A0A9Y1FLC6"/>
<proteinExistence type="predicted"/>
<name>A0A9Y1FLC6_9ARCH</name>
<protein>
    <recommendedName>
        <fullName evidence="3">Glycosyltransferase RgtA/B/C/D-like domain-containing protein</fullName>
    </recommendedName>
</protein>
<evidence type="ECO:0008006" key="3">
    <source>
        <dbReference type="Google" id="ProtNLM"/>
    </source>
</evidence>
<evidence type="ECO:0000313" key="2">
    <source>
        <dbReference type="EMBL" id="UJG41547.1"/>
    </source>
</evidence>
<feature type="transmembrane region" description="Helical" evidence="1">
    <location>
        <begin position="319"/>
        <end position="347"/>
    </location>
</feature>
<keyword evidence="1" id="KW-0812">Transmembrane</keyword>
<feature type="transmembrane region" description="Helical" evidence="1">
    <location>
        <begin position="193"/>
        <end position="211"/>
    </location>
</feature>
<feature type="transmembrane region" description="Helical" evidence="1">
    <location>
        <begin position="367"/>
        <end position="386"/>
    </location>
</feature>
<keyword evidence="1" id="KW-0472">Membrane</keyword>
<feature type="transmembrane region" description="Helical" evidence="1">
    <location>
        <begin position="99"/>
        <end position="118"/>
    </location>
</feature>
<feature type="transmembrane region" description="Helical" evidence="1">
    <location>
        <begin position="232"/>
        <end position="252"/>
    </location>
</feature>
<keyword evidence="1" id="KW-1133">Transmembrane helix</keyword>
<dbReference type="EMBL" id="CP084166">
    <property type="protein sequence ID" value="UJG41547.1"/>
    <property type="molecule type" value="Genomic_DNA"/>
</dbReference>
<feature type="transmembrane region" description="Helical" evidence="1">
    <location>
        <begin position="391"/>
        <end position="412"/>
    </location>
</feature>
<accession>A0A9Y1FLC6</accession>
<feature type="transmembrane region" description="Helical" evidence="1">
    <location>
        <begin position="12"/>
        <end position="29"/>
    </location>
</feature>
<reference evidence="2" key="1">
    <citation type="journal article" date="2022" name="Nat. Microbiol.">
        <title>Unique mobile elements and scalable gene flow at the prokaryote-eukaryote boundary revealed by circularized Asgard archaea genomes.</title>
        <authorList>
            <person name="Wu F."/>
            <person name="Speth D.R."/>
            <person name="Philosof A."/>
            <person name="Cremiere A."/>
            <person name="Narayanan A."/>
            <person name="Barco R.A."/>
            <person name="Connon S.A."/>
            <person name="Amend J.P."/>
            <person name="Antoshechkin I.A."/>
            <person name="Orphan V.J."/>
        </authorList>
    </citation>
    <scope>NUCLEOTIDE SEQUENCE</scope>
    <source>
        <strain evidence="2">PM71</strain>
    </source>
</reference>
<sequence>MKFTVRKHLNKLIFIVIIIIISYVLRIPTHKGPLFTDSWYLIWESRLFFSSYVTKLIIHPFSLLGAYPFSPYPIGSLFIYGVIDIICFHNEILAVNVFVILWLIISAYASFTFFQFIFEKPIISIIGSLLFINIPYIIYFSYNLASARFPFVALIPLFFIHLLKTVEKKQFSSYFKATLVFILMSLFHRMSTAYTLLLFLVGFFLIIEKLLKNNSKYKLNKGRVQKFMYDKFSYIVIISALILIFSGFFFNQYVNITRVSKTLYTNNDLVNYFLYILGFVIYNGWGFVSLLALFGFFLHVSHENITSPLLNRRIKKLTYLQLPLILFISNHYIIYILSLLPVLFAIYFIDVFLYKHNMILKFEKCSYLFLLSFSVIFSFLLLDLYVSDIKFYLSIFIIFGVAYLVFSVGVLFEGKLNFILSKKALYRILVLLIVLQLLVHSRYYLNWQIDYRTRTNAPFDNSELTEEEIELAKFFNNFSGSLIASCNRATGIRLSVLAGCYDLADVHSISLLLIDYYNASTIENKTKIRPIYMWWEQYIFSSNLSTGRIILETLSSLPADSHEARSIIQQLNLSFFVSYANSSIIELYSTIFTDSYFISSLSRVSSVIFSTEHFWVWDLRPILSVS</sequence>
<gene>
    <name evidence="2" type="ORF">K9W45_03550</name>
</gene>
<feature type="transmembrane region" description="Helical" evidence="1">
    <location>
        <begin position="125"/>
        <end position="142"/>
    </location>
</feature>